<reference evidence="3" key="1">
    <citation type="submission" date="2022-11" db="UniProtKB">
        <authorList>
            <consortium name="WormBaseParasite"/>
        </authorList>
    </citation>
    <scope>IDENTIFICATION</scope>
</reference>
<evidence type="ECO:0000256" key="1">
    <source>
        <dbReference type="SAM" id="MobiDB-lite"/>
    </source>
</evidence>
<accession>A0A914Y9Q4</accession>
<protein>
    <submittedName>
        <fullName evidence="3">Uncharacterized protein</fullName>
    </submittedName>
</protein>
<feature type="region of interest" description="Disordered" evidence="1">
    <location>
        <begin position="1"/>
        <end position="43"/>
    </location>
</feature>
<name>A0A914Y9Q4_9BILA</name>
<dbReference type="AlphaFoldDB" id="A0A914Y9Q4"/>
<organism evidence="2 3">
    <name type="scientific">Panagrolaimus superbus</name>
    <dbReference type="NCBI Taxonomy" id="310955"/>
    <lineage>
        <taxon>Eukaryota</taxon>
        <taxon>Metazoa</taxon>
        <taxon>Ecdysozoa</taxon>
        <taxon>Nematoda</taxon>
        <taxon>Chromadorea</taxon>
        <taxon>Rhabditida</taxon>
        <taxon>Tylenchina</taxon>
        <taxon>Panagrolaimomorpha</taxon>
        <taxon>Panagrolaimoidea</taxon>
        <taxon>Panagrolaimidae</taxon>
        <taxon>Panagrolaimus</taxon>
    </lineage>
</organism>
<feature type="compositionally biased region" description="Polar residues" evidence="1">
    <location>
        <begin position="31"/>
        <end position="43"/>
    </location>
</feature>
<proteinExistence type="predicted"/>
<dbReference type="WBParaSite" id="PSU_v2.g14268.t1">
    <property type="protein sequence ID" value="PSU_v2.g14268.t1"/>
    <property type="gene ID" value="PSU_v2.g14268"/>
</dbReference>
<feature type="region of interest" description="Disordered" evidence="1">
    <location>
        <begin position="58"/>
        <end position="121"/>
    </location>
</feature>
<sequence>MGNGSSNDRDRGERSSPPQRQLSFRRDGFQRTVSNGLDNCFEGNQTYDKEVRTRIHEWHHERSANTHEKNGNYEAAKNDKFNAERHYRTRNDIPQSRDENGKFKKDEYIQQREEREKAEKK</sequence>
<dbReference type="Proteomes" id="UP000887577">
    <property type="component" value="Unplaced"/>
</dbReference>
<keyword evidence="2" id="KW-1185">Reference proteome</keyword>
<evidence type="ECO:0000313" key="3">
    <source>
        <dbReference type="WBParaSite" id="PSU_v2.g14268.t1"/>
    </source>
</evidence>
<evidence type="ECO:0000313" key="2">
    <source>
        <dbReference type="Proteomes" id="UP000887577"/>
    </source>
</evidence>